<accession>A0A645FB24</accession>
<evidence type="ECO:0000256" key="2">
    <source>
        <dbReference type="ARBA" id="ARBA00007599"/>
    </source>
</evidence>
<evidence type="ECO:0000256" key="9">
    <source>
        <dbReference type="ARBA" id="ARBA00022842"/>
    </source>
</evidence>
<evidence type="ECO:0000256" key="1">
    <source>
        <dbReference type="ARBA" id="ARBA00004496"/>
    </source>
</evidence>
<dbReference type="PANTHER" id="PTHR33540">
    <property type="entry name" value="TRNA THREONYLCARBAMOYLADENOSINE BIOSYNTHESIS PROTEIN TSAE"/>
    <property type="match status" value="1"/>
</dbReference>
<dbReference type="AlphaFoldDB" id="A0A645FB24"/>
<evidence type="ECO:0000313" key="11">
    <source>
        <dbReference type="EMBL" id="MPN11521.1"/>
    </source>
</evidence>
<dbReference type="GO" id="GO:0005737">
    <property type="term" value="C:cytoplasm"/>
    <property type="evidence" value="ECO:0007669"/>
    <property type="project" value="UniProtKB-SubCell"/>
</dbReference>
<keyword evidence="9" id="KW-0460">Magnesium</keyword>
<keyword evidence="4" id="KW-0963">Cytoplasm</keyword>
<dbReference type="GO" id="GO:0002949">
    <property type="term" value="P:tRNA threonylcarbamoyladenosine modification"/>
    <property type="evidence" value="ECO:0007669"/>
    <property type="project" value="InterPro"/>
</dbReference>
<keyword evidence="5" id="KW-0819">tRNA processing</keyword>
<sequence length="183" mass="20372">MHCLSYSTRRLEIVTFSEEETRALGMFIGKYSYPGLTILLHGGLGMGKTLLTQGIGKALGCGKIKSPTFILIAEHEADIPLIHADLYRLDSHVEADALDFENYIDTGCILVVEWAERWHTPPLKDTLDIIISRYGEDDNSRYVTIRALGNNAEDLLNALSNDILGSVCEKEGNYEGFGNRLHN</sequence>
<comment type="similarity">
    <text evidence="2">Belongs to the TsaE family.</text>
</comment>
<evidence type="ECO:0000256" key="10">
    <source>
        <dbReference type="ARBA" id="ARBA00032441"/>
    </source>
</evidence>
<organism evidence="11">
    <name type="scientific">bioreactor metagenome</name>
    <dbReference type="NCBI Taxonomy" id="1076179"/>
    <lineage>
        <taxon>unclassified sequences</taxon>
        <taxon>metagenomes</taxon>
        <taxon>ecological metagenomes</taxon>
    </lineage>
</organism>
<protein>
    <recommendedName>
        <fullName evidence="3">tRNA threonylcarbamoyladenosine biosynthesis protein TsaE</fullName>
    </recommendedName>
    <alternativeName>
        <fullName evidence="10">t(6)A37 threonylcarbamoyladenosine biosynthesis protein TsaE</fullName>
    </alternativeName>
</protein>
<dbReference type="PANTHER" id="PTHR33540:SF2">
    <property type="entry name" value="TRNA THREONYLCARBAMOYLADENOSINE BIOSYNTHESIS PROTEIN TSAE"/>
    <property type="match status" value="1"/>
</dbReference>
<gene>
    <name evidence="11" type="primary">tsaE_30</name>
    <name evidence="11" type="ORF">SDC9_158824</name>
</gene>
<keyword evidence="7" id="KW-0547">Nucleotide-binding</keyword>
<dbReference type="SUPFAM" id="SSF52540">
    <property type="entry name" value="P-loop containing nucleoside triphosphate hydrolases"/>
    <property type="match status" value="1"/>
</dbReference>
<dbReference type="NCBIfam" id="TIGR00150">
    <property type="entry name" value="T6A_YjeE"/>
    <property type="match status" value="1"/>
</dbReference>
<name>A0A645FB24_9ZZZZ</name>
<dbReference type="Gene3D" id="3.40.50.300">
    <property type="entry name" value="P-loop containing nucleotide triphosphate hydrolases"/>
    <property type="match status" value="1"/>
</dbReference>
<dbReference type="GO" id="GO:0046872">
    <property type="term" value="F:metal ion binding"/>
    <property type="evidence" value="ECO:0007669"/>
    <property type="project" value="UniProtKB-KW"/>
</dbReference>
<evidence type="ECO:0000256" key="8">
    <source>
        <dbReference type="ARBA" id="ARBA00022840"/>
    </source>
</evidence>
<dbReference type="EMBL" id="VSSQ01057738">
    <property type="protein sequence ID" value="MPN11521.1"/>
    <property type="molecule type" value="Genomic_DNA"/>
</dbReference>
<comment type="subcellular location">
    <subcellularLocation>
        <location evidence="1">Cytoplasm</location>
    </subcellularLocation>
</comment>
<evidence type="ECO:0000256" key="5">
    <source>
        <dbReference type="ARBA" id="ARBA00022694"/>
    </source>
</evidence>
<keyword evidence="6" id="KW-0479">Metal-binding</keyword>
<reference evidence="11" key="1">
    <citation type="submission" date="2019-08" db="EMBL/GenBank/DDBJ databases">
        <authorList>
            <person name="Kucharzyk K."/>
            <person name="Murdoch R.W."/>
            <person name="Higgins S."/>
            <person name="Loffler F."/>
        </authorList>
    </citation>
    <scope>NUCLEOTIDE SEQUENCE</scope>
</reference>
<comment type="caution">
    <text evidence="11">The sequence shown here is derived from an EMBL/GenBank/DDBJ whole genome shotgun (WGS) entry which is preliminary data.</text>
</comment>
<dbReference type="InterPro" id="IPR003442">
    <property type="entry name" value="T6A_TsaE"/>
</dbReference>
<proteinExistence type="inferred from homology"/>
<evidence type="ECO:0000256" key="3">
    <source>
        <dbReference type="ARBA" id="ARBA00019010"/>
    </source>
</evidence>
<evidence type="ECO:0000256" key="4">
    <source>
        <dbReference type="ARBA" id="ARBA00022490"/>
    </source>
</evidence>
<dbReference type="GO" id="GO:0005524">
    <property type="term" value="F:ATP binding"/>
    <property type="evidence" value="ECO:0007669"/>
    <property type="project" value="UniProtKB-KW"/>
</dbReference>
<evidence type="ECO:0000256" key="7">
    <source>
        <dbReference type="ARBA" id="ARBA00022741"/>
    </source>
</evidence>
<keyword evidence="8" id="KW-0067">ATP-binding</keyword>
<dbReference type="InterPro" id="IPR027417">
    <property type="entry name" value="P-loop_NTPase"/>
</dbReference>
<dbReference type="Pfam" id="PF02367">
    <property type="entry name" value="TsaE"/>
    <property type="match status" value="1"/>
</dbReference>
<evidence type="ECO:0000256" key="6">
    <source>
        <dbReference type="ARBA" id="ARBA00022723"/>
    </source>
</evidence>